<reference evidence="7" key="1">
    <citation type="submission" date="2017-04" db="EMBL/GenBank/DDBJ databases">
        <authorList>
            <person name="Varghese N."/>
            <person name="Submissions S."/>
        </authorList>
    </citation>
    <scope>NUCLEOTIDE SEQUENCE [LARGE SCALE GENOMIC DNA]</scope>
</reference>
<feature type="domain" description="GGDEF" evidence="5">
    <location>
        <begin position="397"/>
        <end position="530"/>
    </location>
</feature>
<dbReference type="FunFam" id="3.30.70.270:FF:000001">
    <property type="entry name" value="Diguanylate cyclase domain protein"/>
    <property type="match status" value="1"/>
</dbReference>
<gene>
    <name evidence="6" type="ORF">SAMN06297229_1014</name>
</gene>
<accession>A0A1Y6EQ41</accession>
<feature type="coiled-coil region" evidence="4">
    <location>
        <begin position="332"/>
        <end position="366"/>
    </location>
</feature>
<keyword evidence="4" id="KW-0175">Coiled coil</keyword>
<organism evidence="6 7">
    <name type="scientific">Pseudidiomarina planktonica</name>
    <dbReference type="NCBI Taxonomy" id="1323738"/>
    <lineage>
        <taxon>Bacteria</taxon>
        <taxon>Pseudomonadati</taxon>
        <taxon>Pseudomonadota</taxon>
        <taxon>Gammaproteobacteria</taxon>
        <taxon>Alteromonadales</taxon>
        <taxon>Idiomarinaceae</taxon>
        <taxon>Pseudidiomarina</taxon>
    </lineage>
</organism>
<dbReference type="PROSITE" id="PS50887">
    <property type="entry name" value="GGDEF"/>
    <property type="match status" value="1"/>
</dbReference>
<dbReference type="PANTHER" id="PTHR45138">
    <property type="entry name" value="REGULATORY COMPONENTS OF SENSORY TRANSDUCTION SYSTEM"/>
    <property type="match status" value="1"/>
</dbReference>
<dbReference type="InterPro" id="IPR000160">
    <property type="entry name" value="GGDEF_dom"/>
</dbReference>
<evidence type="ECO:0000313" key="7">
    <source>
        <dbReference type="Proteomes" id="UP000194450"/>
    </source>
</evidence>
<comment type="catalytic activity">
    <reaction evidence="3">
        <text>2 GTP = 3',3'-c-di-GMP + 2 diphosphate</text>
        <dbReference type="Rhea" id="RHEA:24898"/>
        <dbReference type="ChEBI" id="CHEBI:33019"/>
        <dbReference type="ChEBI" id="CHEBI:37565"/>
        <dbReference type="ChEBI" id="CHEBI:58805"/>
        <dbReference type="EC" id="2.7.7.65"/>
    </reaction>
</comment>
<dbReference type="EMBL" id="FXWH01000001">
    <property type="protein sequence ID" value="SMQ64389.1"/>
    <property type="molecule type" value="Genomic_DNA"/>
</dbReference>
<evidence type="ECO:0000313" key="6">
    <source>
        <dbReference type="EMBL" id="SMQ64389.1"/>
    </source>
</evidence>
<dbReference type="InterPro" id="IPR048516">
    <property type="entry name" value="DGCcoil"/>
</dbReference>
<dbReference type="SUPFAM" id="SSF55073">
    <property type="entry name" value="Nucleotide cyclase"/>
    <property type="match status" value="1"/>
</dbReference>
<dbReference type="EC" id="2.7.7.65" evidence="2"/>
<sequence>MNNSRTATEQLDKLGKRLQEVIESRKTLENHYERDVTTLSHFISRLSAACRGMDDELDHRLNKLRAELQKKPDIELVTPLFDEISLLLQQQGFKLQQQLRSTQEGVLSAGTSLQKLKGLTKEQRDELRALVSGADGPSASLNKYLPLLLQLLGLYERVVQTGNAAKNSAGEAITAKTTSGNTADLDETREELINLLSVVDFNGTAANAIQAVRQQLITGCTQRELLNYCMQIIRLIVKSISEERKSAQSFLAELNDALGSVHKVISESLTENNSANLAKNKVTASLQQSVSKLSMSVEKASHIDQLKTEVKHHVGEILLAIEKRQKMDTDEHLKLETNLKELQSRLHEMEKEAASYKKKLAEQKFKSLQDALTRLPNRTAFEERLELEYKRWQRYGTELTIAVADIDHFKRINDNYGHIAGDKTLQVIANMLQKALRDTDFVCRFGGEEFVIIFPQTTLSQVQEPLEIARKKIKQIPFKFRNEDISISISIGAAGFTQKSDTTLSVFERADRALYKAKEQGRDVVVLDEQR</sequence>
<dbReference type="RefSeq" id="WP_086434135.1">
    <property type="nucleotide sequence ID" value="NZ_FXWH01000001.1"/>
</dbReference>
<dbReference type="GO" id="GO:0052621">
    <property type="term" value="F:diguanylate cyclase activity"/>
    <property type="evidence" value="ECO:0007669"/>
    <property type="project" value="UniProtKB-EC"/>
</dbReference>
<dbReference type="AlphaFoldDB" id="A0A1Y6EQ41"/>
<dbReference type="Pfam" id="PF20975">
    <property type="entry name" value="DGCcoil"/>
    <property type="match status" value="1"/>
</dbReference>
<name>A0A1Y6EQ41_9GAMM</name>
<dbReference type="InterPro" id="IPR050469">
    <property type="entry name" value="Diguanylate_Cyclase"/>
</dbReference>
<dbReference type="CDD" id="cd01949">
    <property type="entry name" value="GGDEF"/>
    <property type="match status" value="1"/>
</dbReference>
<evidence type="ECO:0000259" key="5">
    <source>
        <dbReference type="PROSITE" id="PS50887"/>
    </source>
</evidence>
<evidence type="ECO:0000256" key="3">
    <source>
        <dbReference type="ARBA" id="ARBA00034247"/>
    </source>
</evidence>
<comment type="cofactor">
    <cofactor evidence="1">
        <name>Mg(2+)</name>
        <dbReference type="ChEBI" id="CHEBI:18420"/>
    </cofactor>
</comment>
<keyword evidence="7" id="KW-1185">Reference proteome</keyword>
<dbReference type="SMART" id="SM00267">
    <property type="entry name" value="GGDEF"/>
    <property type="match status" value="1"/>
</dbReference>
<dbReference type="NCBIfam" id="TIGR00254">
    <property type="entry name" value="GGDEF"/>
    <property type="match status" value="1"/>
</dbReference>
<dbReference type="OrthoDB" id="9812260at2"/>
<protein>
    <recommendedName>
        <fullName evidence="2">diguanylate cyclase</fullName>
        <ecNumber evidence="2">2.7.7.65</ecNumber>
    </recommendedName>
</protein>
<dbReference type="Pfam" id="PF00990">
    <property type="entry name" value="GGDEF"/>
    <property type="match status" value="1"/>
</dbReference>
<dbReference type="InterPro" id="IPR029787">
    <property type="entry name" value="Nucleotide_cyclase"/>
</dbReference>
<dbReference type="InterPro" id="IPR043128">
    <property type="entry name" value="Rev_trsase/Diguanyl_cyclase"/>
</dbReference>
<dbReference type="Proteomes" id="UP000194450">
    <property type="component" value="Unassembled WGS sequence"/>
</dbReference>
<evidence type="ECO:0000256" key="1">
    <source>
        <dbReference type="ARBA" id="ARBA00001946"/>
    </source>
</evidence>
<dbReference type="PANTHER" id="PTHR45138:SF9">
    <property type="entry name" value="DIGUANYLATE CYCLASE DGCM-RELATED"/>
    <property type="match status" value="1"/>
</dbReference>
<evidence type="ECO:0000256" key="4">
    <source>
        <dbReference type="SAM" id="Coils"/>
    </source>
</evidence>
<evidence type="ECO:0000256" key="2">
    <source>
        <dbReference type="ARBA" id="ARBA00012528"/>
    </source>
</evidence>
<dbReference type="Gene3D" id="3.30.70.270">
    <property type="match status" value="1"/>
</dbReference>
<proteinExistence type="predicted"/>